<evidence type="ECO:0000313" key="3">
    <source>
        <dbReference type="Proteomes" id="UP000649753"/>
    </source>
</evidence>
<proteinExistence type="predicted"/>
<dbReference type="Proteomes" id="UP000649753">
    <property type="component" value="Unassembled WGS sequence"/>
</dbReference>
<feature type="region of interest" description="Disordered" evidence="1">
    <location>
        <begin position="40"/>
        <end position="63"/>
    </location>
</feature>
<gene>
    <name evidence="2" type="ORF">H4W31_001203</name>
</gene>
<feature type="region of interest" description="Disordered" evidence="1">
    <location>
        <begin position="100"/>
        <end position="139"/>
    </location>
</feature>
<dbReference type="AlphaFoldDB" id="A0A927QVC4"/>
<dbReference type="EMBL" id="JADBEB010000001">
    <property type="protein sequence ID" value="MBE1485565.1"/>
    <property type="molecule type" value="Genomic_DNA"/>
</dbReference>
<comment type="caution">
    <text evidence="2">The sequence shown here is derived from an EMBL/GenBank/DDBJ whole genome shotgun (WGS) entry which is preliminary data.</text>
</comment>
<accession>A0A927QVC4</accession>
<keyword evidence="3" id="KW-1185">Reference proteome</keyword>
<name>A0A927QVC4_9ACTN</name>
<evidence type="ECO:0000256" key="1">
    <source>
        <dbReference type="SAM" id="MobiDB-lite"/>
    </source>
</evidence>
<organism evidence="2 3">
    <name type="scientific">Plantactinospora soyae</name>
    <dbReference type="NCBI Taxonomy" id="1544732"/>
    <lineage>
        <taxon>Bacteria</taxon>
        <taxon>Bacillati</taxon>
        <taxon>Actinomycetota</taxon>
        <taxon>Actinomycetes</taxon>
        <taxon>Micromonosporales</taxon>
        <taxon>Micromonosporaceae</taxon>
        <taxon>Plantactinospora</taxon>
    </lineage>
</organism>
<reference evidence="2" key="1">
    <citation type="submission" date="2020-10" db="EMBL/GenBank/DDBJ databases">
        <title>Sequencing the genomes of 1000 actinobacteria strains.</title>
        <authorList>
            <person name="Klenk H.-P."/>
        </authorList>
    </citation>
    <scope>NUCLEOTIDE SEQUENCE</scope>
    <source>
        <strain evidence="2">DSM 46832</strain>
    </source>
</reference>
<evidence type="ECO:0000313" key="2">
    <source>
        <dbReference type="EMBL" id="MBE1485565.1"/>
    </source>
</evidence>
<protein>
    <recommendedName>
        <fullName evidence="4">Integrase SAM-like N-terminal domain-containing protein</fullName>
    </recommendedName>
</protein>
<sequence>MTCLITRLARLGVRLRFPFAAAPGRAAVYAQSSVCAQPSRGRESGPFVPCQGRDKASASTAGTVNPITRKEYQSDQYKPRTVRHSNAVLRAFYEYWTKEGQGPLRNPVPRDRRGSRPNAHHNPLEPFRPEGRLRYNPKVPKTVDLGLPVIRGR</sequence>
<evidence type="ECO:0008006" key="4">
    <source>
        <dbReference type="Google" id="ProtNLM"/>
    </source>
</evidence>